<accession>A0AAW3JQ12</accession>
<dbReference type="RefSeq" id="WP_055944033.1">
    <property type="nucleotide sequence ID" value="NZ_DBGDCA010000396.1"/>
</dbReference>
<feature type="domain" description="Nucleoside transporter/FeoB GTPase Gate" evidence="2">
    <location>
        <begin position="42"/>
        <end position="163"/>
    </location>
</feature>
<keyword evidence="1" id="KW-0812">Transmembrane</keyword>
<gene>
    <name evidence="3" type="ORF">APZ18_09020</name>
</gene>
<feature type="transmembrane region" description="Helical" evidence="1">
    <location>
        <begin position="37"/>
        <end position="58"/>
    </location>
</feature>
<evidence type="ECO:0000313" key="3">
    <source>
        <dbReference type="EMBL" id="KQC84856.1"/>
    </source>
</evidence>
<proteinExistence type="predicted"/>
<sequence>MLNYIWAFMILGGISYGLANGKAQALSDVIIESAGEAVSLSITMLGVMAMWCGIMEVARQAGLMDRMTKFLSPVVHFLFPDIDRNHVVNEYITANMVANMLGLGWAATPMGLKAIKEMAEIERARIKKAHKDISKIKMRASNEMCTFLVINISSLQLIPVNIIAYRSQYGSVNPVGIVVPGLIATGISTLVAVVFCKTASHFRKKKLKNDLKR</sequence>
<feature type="transmembrane region" description="Helical" evidence="1">
    <location>
        <begin position="177"/>
        <end position="196"/>
    </location>
</feature>
<name>A0AAW3JQ12_9FIRM</name>
<reference evidence="3 4" key="1">
    <citation type="submission" date="2015-10" db="EMBL/GenBank/DDBJ databases">
        <title>Butyribacter intestini gen. nov., sp. nov., a butyric acid-producing bacterium of the family Lachnospiraceae isolated from the human faeces.</title>
        <authorList>
            <person name="Zou Y."/>
            <person name="Xue W."/>
            <person name="Luo G."/>
            <person name="Lv M."/>
        </authorList>
    </citation>
    <scope>NUCLEOTIDE SEQUENCE [LARGE SCALE GENOMIC DNA]</scope>
    <source>
        <strain evidence="3 4">TF01-11</strain>
    </source>
</reference>
<keyword evidence="1" id="KW-1133">Transmembrane helix</keyword>
<comment type="caution">
    <text evidence="3">The sequence shown here is derived from an EMBL/GenBank/DDBJ whole genome shotgun (WGS) entry which is preliminary data.</text>
</comment>
<evidence type="ECO:0000313" key="4">
    <source>
        <dbReference type="Proteomes" id="UP000050833"/>
    </source>
</evidence>
<feature type="transmembrane region" description="Helical" evidence="1">
    <location>
        <begin position="144"/>
        <end position="165"/>
    </location>
</feature>
<dbReference type="Pfam" id="PF07670">
    <property type="entry name" value="Gate"/>
    <property type="match status" value="1"/>
</dbReference>
<dbReference type="InterPro" id="IPR011642">
    <property type="entry name" value="Gate_dom"/>
</dbReference>
<protein>
    <submittedName>
        <fullName evidence="3">Nucleoside recognition protein</fullName>
    </submittedName>
</protein>
<evidence type="ECO:0000259" key="2">
    <source>
        <dbReference type="Pfam" id="PF07670"/>
    </source>
</evidence>
<keyword evidence="1" id="KW-0472">Membrane</keyword>
<dbReference type="AlphaFoldDB" id="A0AAW3JQ12"/>
<dbReference type="EMBL" id="LLKB01000005">
    <property type="protein sequence ID" value="KQC84856.1"/>
    <property type="molecule type" value="Genomic_DNA"/>
</dbReference>
<organism evidence="3 4">
    <name type="scientific">Butyribacter intestini</name>
    <dbReference type="NCBI Taxonomy" id="1703332"/>
    <lineage>
        <taxon>Bacteria</taxon>
        <taxon>Bacillati</taxon>
        <taxon>Bacillota</taxon>
        <taxon>Clostridia</taxon>
        <taxon>Lachnospirales</taxon>
        <taxon>Lachnospiraceae</taxon>
        <taxon>Butyribacter</taxon>
    </lineage>
</organism>
<keyword evidence="4" id="KW-1185">Reference proteome</keyword>
<evidence type="ECO:0000256" key="1">
    <source>
        <dbReference type="SAM" id="Phobius"/>
    </source>
</evidence>
<dbReference type="Proteomes" id="UP000050833">
    <property type="component" value="Unassembled WGS sequence"/>
</dbReference>